<name>A0A2S5VVB5_9MICO</name>
<dbReference type="EMBL" id="PSXY01000008">
    <property type="protein sequence ID" value="PPF68513.1"/>
    <property type="molecule type" value="Genomic_DNA"/>
</dbReference>
<feature type="region of interest" description="Disordered" evidence="1">
    <location>
        <begin position="62"/>
        <end position="82"/>
    </location>
</feature>
<gene>
    <name evidence="2" type="ORF">C5E16_06485</name>
</gene>
<comment type="caution">
    <text evidence="2">The sequence shown here is derived from an EMBL/GenBank/DDBJ whole genome shotgun (WGS) entry which is preliminary data.</text>
</comment>
<evidence type="ECO:0000313" key="3">
    <source>
        <dbReference type="Proteomes" id="UP000239241"/>
    </source>
</evidence>
<evidence type="ECO:0000313" key="2">
    <source>
        <dbReference type="EMBL" id="PPF68513.1"/>
    </source>
</evidence>
<organism evidence="2 3">
    <name type="scientific">Clavibacter michiganensis</name>
    <dbReference type="NCBI Taxonomy" id="28447"/>
    <lineage>
        <taxon>Bacteria</taxon>
        <taxon>Bacillati</taxon>
        <taxon>Actinomycetota</taxon>
        <taxon>Actinomycetes</taxon>
        <taxon>Micrococcales</taxon>
        <taxon>Microbacteriaceae</taxon>
        <taxon>Clavibacter</taxon>
    </lineage>
</organism>
<dbReference type="AlphaFoldDB" id="A0A2S5VVB5"/>
<evidence type="ECO:0000256" key="1">
    <source>
        <dbReference type="SAM" id="MobiDB-lite"/>
    </source>
</evidence>
<reference evidence="2 3" key="1">
    <citation type="submission" date="2018-02" db="EMBL/GenBank/DDBJ databases">
        <title>Bacteriophage NCPPB3778 and a type I-E CRISPR drive the evolution of the US Biological Select Agent, Rathayibacter toxicus.</title>
        <authorList>
            <person name="Davis E.W.II."/>
            <person name="Tabima J.F."/>
            <person name="Weisberg A.J."/>
            <person name="Lopes L.D."/>
            <person name="Wiseman M.S."/>
            <person name="Wiseman M.S."/>
            <person name="Pupko T."/>
            <person name="Belcher M.S."/>
            <person name="Sechler A.J."/>
            <person name="Tancos M.A."/>
            <person name="Schroeder B.K."/>
            <person name="Murray T.D."/>
            <person name="Luster D.G."/>
            <person name="Schneider W.L."/>
            <person name="Rogers E."/>
            <person name="Andreote F.D."/>
            <person name="Grunwald N.J."/>
            <person name="Putnam M.L."/>
            <person name="Chang J.H."/>
        </authorList>
    </citation>
    <scope>NUCLEOTIDE SEQUENCE [LARGE SCALE GENOMIC DNA]</scope>
    <source>
        <strain evidence="2 3">AY1B3</strain>
    </source>
</reference>
<accession>A0A2S5VVB5</accession>
<sequence>MVTIRVVAADAGVARRTVSQYECRSGSSRHRRAFAAPSKIATSGVRMQLPALTSARSVDASRVGAVGGGHRRHGVMSPLPSK</sequence>
<protein>
    <submittedName>
        <fullName evidence="2">Uncharacterized protein</fullName>
    </submittedName>
</protein>
<proteinExistence type="predicted"/>
<dbReference type="Proteomes" id="UP000239241">
    <property type="component" value="Unassembled WGS sequence"/>
</dbReference>